<dbReference type="CDD" id="cd02440">
    <property type="entry name" value="AdoMet_MTases"/>
    <property type="match status" value="1"/>
</dbReference>
<evidence type="ECO:0000259" key="2">
    <source>
        <dbReference type="Pfam" id="PF13649"/>
    </source>
</evidence>
<evidence type="ECO:0000313" key="5">
    <source>
        <dbReference type="Proteomes" id="UP000077381"/>
    </source>
</evidence>
<dbReference type="EMBL" id="LOHS01000021">
    <property type="protein sequence ID" value="OAH16272.1"/>
    <property type="molecule type" value="Genomic_DNA"/>
</dbReference>
<dbReference type="GO" id="GO:0032259">
    <property type="term" value="P:methylation"/>
    <property type="evidence" value="ECO:0007669"/>
    <property type="project" value="UniProtKB-KW"/>
</dbReference>
<keyword evidence="4" id="KW-0489">Methyltransferase</keyword>
<protein>
    <submittedName>
        <fullName evidence="4">23S rRNA methyluridine methyltransferase</fullName>
    </submittedName>
</protein>
<accession>A0A177HZJ6</accession>
<feature type="domain" description="Methyltransferase" evidence="2">
    <location>
        <begin position="143"/>
        <end position="210"/>
    </location>
</feature>
<name>A0A177HZJ6_9ACTN</name>
<dbReference type="GO" id="GO:0008168">
    <property type="term" value="F:methyltransferase activity"/>
    <property type="evidence" value="ECO:0007669"/>
    <property type="project" value="UniProtKB-KW"/>
</dbReference>
<evidence type="ECO:0000256" key="1">
    <source>
        <dbReference type="SAM" id="MobiDB-lite"/>
    </source>
</evidence>
<dbReference type="PATRIC" id="fig|1716141.3.peg.365"/>
<dbReference type="Pfam" id="PF13649">
    <property type="entry name" value="Methyltransf_25"/>
    <property type="match status" value="1"/>
</dbReference>
<organism evidence="4 5">
    <name type="scientific">Streptomyces jeddahensis</name>
    <dbReference type="NCBI Taxonomy" id="1716141"/>
    <lineage>
        <taxon>Bacteria</taxon>
        <taxon>Bacillati</taxon>
        <taxon>Actinomycetota</taxon>
        <taxon>Actinomycetes</taxon>
        <taxon>Kitasatosporales</taxon>
        <taxon>Streptomycetaceae</taxon>
        <taxon>Streptomyces</taxon>
    </lineage>
</organism>
<sequence length="433" mass="45848">MHGVASCQRRRRAAGRHRRRARAIHRLAHNGPVNDRAPAASADSVSAFSALLTDEGRALLDEVRDIDPAQELTVATRLRREHPAALVSAAIGQARLRQRAAAKFGAADAGRMFFTPNGVEQSTRASVATYRAGRFADLGVRSVADLCSGIGGDAIALARAGISVLAVDRDPLTCAVARANAETLGLGGLIEVREADVTEVDTGSYDAVFVDPARRGGRGRVFDPEAYSPPLSWAVGAARTAPRAALKIAPGIPHETIPADAEAEWISDHGDVKEAVLWFGTEPGTVRATLLPGPRSLTGRGLPDPAVRPVGRYLYEPDGAVIRAHLVAEVAEDVGGGLIDETIAYVTADELRPTPYAAAYDITDQLPFNVKRLKALLRERGVGILTVKKRGSAVEPEELRRKVRPQGPNSATVFLTRVAGAPTMLVGHPAATG</sequence>
<dbReference type="AlphaFoldDB" id="A0A177HZJ6"/>
<dbReference type="Gene3D" id="3.40.50.150">
    <property type="entry name" value="Vaccinia Virus protein VP39"/>
    <property type="match status" value="1"/>
</dbReference>
<proteinExistence type="predicted"/>
<feature type="compositionally biased region" description="Basic residues" evidence="1">
    <location>
        <begin position="8"/>
        <end position="20"/>
    </location>
</feature>
<dbReference type="InterPro" id="IPR041497">
    <property type="entry name" value="Thump-like"/>
</dbReference>
<dbReference type="InterPro" id="IPR041698">
    <property type="entry name" value="Methyltransf_25"/>
</dbReference>
<feature type="domain" description="THUMP-like" evidence="3">
    <location>
        <begin position="358"/>
        <end position="429"/>
    </location>
</feature>
<gene>
    <name evidence="4" type="ORF">STSP_03470</name>
</gene>
<keyword evidence="5" id="KW-1185">Reference proteome</keyword>
<dbReference type="OrthoDB" id="9810570at2"/>
<dbReference type="SUPFAM" id="SSF53335">
    <property type="entry name" value="S-adenosyl-L-methionine-dependent methyltransferases"/>
    <property type="match status" value="1"/>
</dbReference>
<keyword evidence="4" id="KW-0808">Transferase</keyword>
<evidence type="ECO:0000259" key="3">
    <source>
        <dbReference type="Pfam" id="PF18096"/>
    </source>
</evidence>
<evidence type="ECO:0000313" key="4">
    <source>
        <dbReference type="EMBL" id="OAH16272.1"/>
    </source>
</evidence>
<dbReference type="InterPro" id="IPR029063">
    <property type="entry name" value="SAM-dependent_MTases_sf"/>
</dbReference>
<feature type="region of interest" description="Disordered" evidence="1">
    <location>
        <begin position="1"/>
        <end position="20"/>
    </location>
</feature>
<dbReference type="STRING" id="1716141.STSP_03470"/>
<dbReference type="Proteomes" id="UP000077381">
    <property type="component" value="Unassembled WGS sequence"/>
</dbReference>
<dbReference type="Pfam" id="PF18096">
    <property type="entry name" value="Thump_like"/>
    <property type="match status" value="1"/>
</dbReference>
<comment type="caution">
    <text evidence="4">The sequence shown here is derived from an EMBL/GenBank/DDBJ whole genome shotgun (WGS) entry which is preliminary data.</text>
</comment>
<dbReference type="PANTHER" id="PTHR14741:SF32">
    <property type="entry name" value="TRIMETHYLGUANOSINE SYNTHASE"/>
    <property type="match status" value="1"/>
</dbReference>
<dbReference type="PANTHER" id="PTHR14741">
    <property type="entry name" value="S-ADENOSYLMETHIONINE-DEPENDENT METHYLTRANSFERASE RELATED"/>
    <property type="match status" value="1"/>
</dbReference>
<reference evidence="4 5" key="1">
    <citation type="submission" date="2015-12" db="EMBL/GenBank/DDBJ databases">
        <title>Genome sequence of Streptomyces sp. G25.</title>
        <authorList>
            <person name="Poehlein A."/>
            <person name="Roettig A."/>
            <person name="Hiessl S."/>
            <person name="Hauschild P."/>
            <person name="Schauer J."/>
            <person name="Madkour M.H."/>
            <person name="Al-Ansari A.M."/>
            <person name="Almakishah N.H."/>
            <person name="Steinbuechel A."/>
            <person name="Daniel R."/>
        </authorList>
    </citation>
    <scope>NUCLEOTIDE SEQUENCE [LARGE SCALE GENOMIC DNA]</scope>
    <source>
        <strain evidence="5">G25(2015)</strain>
    </source>
</reference>